<dbReference type="InterPro" id="IPR005201">
    <property type="entry name" value="TIM_ENGase"/>
</dbReference>
<dbReference type="PANTHER" id="PTHR13246">
    <property type="entry name" value="ENDO BETA N-ACETYLGLUCOSAMINIDASE"/>
    <property type="match status" value="1"/>
</dbReference>
<feature type="domain" description="Cytosolic endo-beta-N-acetylglucosaminidase TIM barrel" evidence="1">
    <location>
        <begin position="81"/>
        <end position="300"/>
    </location>
</feature>
<organism evidence="2 3">
    <name type="scientific">Neodiprion lecontei</name>
    <name type="common">Redheaded pine sawfly</name>
    <dbReference type="NCBI Taxonomy" id="441921"/>
    <lineage>
        <taxon>Eukaryota</taxon>
        <taxon>Metazoa</taxon>
        <taxon>Ecdysozoa</taxon>
        <taxon>Arthropoda</taxon>
        <taxon>Hexapoda</taxon>
        <taxon>Insecta</taxon>
        <taxon>Pterygota</taxon>
        <taxon>Neoptera</taxon>
        <taxon>Endopterygota</taxon>
        <taxon>Hymenoptera</taxon>
        <taxon>Tenthredinoidea</taxon>
        <taxon>Diprionidae</taxon>
        <taxon>Diprioninae</taxon>
        <taxon>Neodiprion</taxon>
    </lineage>
</organism>
<evidence type="ECO:0000313" key="2">
    <source>
        <dbReference type="Proteomes" id="UP000829291"/>
    </source>
</evidence>
<evidence type="ECO:0000313" key="3">
    <source>
        <dbReference type="RefSeq" id="XP_046586668.1"/>
    </source>
</evidence>
<keyword evidence="2" id="KW-1185">Reference proteome</keyword>
<dbReference type="Gene3D" id="3.20.20.80">
    <property type="entry name" value="Glycosidases"/>
    <property type="match status" value="1"/>
</dbReference>
<dbReference type="InterPro" id="IPR032979">
    <property type="entry name" value="ENGase"/>
</dbReference>
<evidence type="ECO:0000259" key="1">
    <source>
        <dbReference type="Pfam" id="PF03644"/>
    </source>
</evidence>
<dbReference type="GeneID" id="107218125"/>
<name>A0ABM3FF99_NEOLC</name>
<dbReference type="Proteomes" id="UP000829291">
    <property type="component" value="Chromosome 2"/>
</dbReference>
<reference evidence="3" key="1">
    <citation type="submission" date="2025-08" db="UniProtKB">
        <authorList>
            <consortium name="RefSeq"/>
        </authorList>
    </citation>
    <scope>IDENTIFICATION</scope>
    <source>
        <tissue evidence="3">Thorax and Abdomen</tissue>
    </source>
</reference>
<dbReference type="InterPro" id="IPR017853">
    <property type="entry name" value="GH"/>
</dbReference>
<dbReference type="PANTHER" id="PTHR13246:SF1">
    <property type="entry name" value="CYTOSOLIC ENDO-BETA-N-ACETYLGLUCOSAMINIDASE"/>
    <property type="match status" value="1"/>
</dbReference>
<dbReference type="SUPFAM" id="SSF51445">
    <property type="entry name" value="(Trans)glycosidases"/>
    <property type="match status" value="1"/>
</dbReference>
<dbReference type="Pfam" id="PF03644">
    <property type="entry name" value="Glyco_hydro_85"/>
    <property type="match status" value="1"/>
</dbReference>
<accession>A0ABM3FF99</accession>
<gene>
    <name evidence="3" type="primary">LOC107218125</name>
</gene>
<dbReference type="RefSeq" id="XP_046586668.1">
    <property type="nucleotide sequence ID" value="XM_046730712.1"/>
</dbReference>
<protein>
    <submittedName>
        <fullName evidence="3">Uncharacterized protein LOC107218125 isoform X2</fullName>
    </submittedName>
</protein>
<sequence>MSSKAENETSQVLTSKPFKTLEELYAGLSNLTPWPEIRDVRKSADYVYSGKDINDVTKPLVKWNRNKKPRTLVCHDMKGGYLDDRFIFGSDAHDSYVFYHWSGVDSFVYFSHYLVTIPPYGWINAAHTHGVKVLGTVITEWTDGERIWKEIFRSEAEIKRFADALITLAKFYKFDGWLINVENKIDEDDIDKLIFFVKYLTNTIHTALEGSEVIWYDSVTVKGELKWQNELNDLNKCFFEVCDGIFLNYNWTDTGLASSRNQAIAGNRVRDIYVGLDVWGRGCPGGGGFQSEYSAKYSEDKPFFNLSVQSPQVSTPSPHLEILNQPEITEPKVVTESNLLNKNETESASGQVLTTESDLKKVVEDIVYDTKRSCVKVHGQSIAFTSTTLNSELNYFKYCRSCSFNGGGCLEIITSNPRLFHRLFLIQVTSSHGIQVSIVYSMENCAQDQCELMLVAGDDGNLKLISKYQTEELDYPWKKNLYITNFERITEIGVAASKEGRITLGEIVVQDKQPGYRDNQDLGTLISDVNY</sequence>
<proteinExistence type="predicted"/>